<dbReference type="PROSITE" id="PS51352">
    <property type="entry name" value="THIOREDOXIN_2"/>
    <property type="match status" value="1"/>
</dbReference>
<evidence type="ECO:0000256" key="1">
    <source>
        <dbReference type="ARBA" id="ARBA00004196"/>
    </source>
</evidence>
<evidence type="ECO:0000313" key="8">
    <source>
        <dbReference type="Proteomes" id="UP000255283"/>
    </source>
</evidence>
<dbReference type="AlphaFoldDB" id="A0AAQ1UH61"/>
<comment type="subcellular location">
    <subcellularLocation>
        <location evidence="1">Cell envelope</location>
    </subcellularLocation>
</comment>
<evidence type="ECO:0000313" key="7">
    <source>
        <dbReference type="EMBL" id="SUB78999.1"/>
    </source>
</evidence>
<dbReference type="InterPro" id="IPR013766">
    <property type="entry name" value="Thioredoxin_domain"/>
</dbReference>
<dbReference type="Pfam" id="PF00578">
    <property type="entry name" value="AhpC-TSA"/>
    <property type="match status" value="1"/>
</dbReference>
<dbReference type="GO" id="GO:0030313">
    <property type="term" value="C:cell envelope"/>
    <property type="evidence" value="ECO:0007669"/>
    <property type="project" value="UniProtKB-SubCell"/>
</dbReference>
<protein>
    <submittedName>
        <fullName evidence="7">Thiol-disulfide oxidoreductase resA</fullName>
    </submittedName>
</protein>
<dbReference type="InterPro" id="IPR000866">
    <property type="entry name" value="AhpC/TSA"/>
</dbReference>
<dbReference type="GO" id="GO:0016491">
    <property type="term" value="F:oxidoreductase activity"/>
    <property type="evidence" value="ECO:0007669"/>
    <property type="project" value="InterPro"/>
</dbReference>
<evidence type="ECO:0000256" key="4">
    <source>
        <dbReference type="ARBA" id="ARBA00023284"/>
    </source>
</evidence>
<accession>A0AAQ1UH61</accession>
<feature type="chain" id="PRO_5042996305" evidence="5">
    <location>
        <begin position="20"/>
        <end position="282"/>
    </location>
</feature>
<evidence type="ECO:0000256" key="5">
    <source>
        <dbReference type="SAM" id="SignalP"/>
    </source>
</evidence>
<evidence type="ECO:0000256" key="2">
    <source>
        <dbReference type="ARBA" id="ARBA00022748"/>
    </source>
</evidence>
<keyword evidence="5" id="KW-0732">Signal</keyword>
<dbReference type="Proteomes" id="UP000255283">
    <property type="component" value="Unassembled WGS sequence"/>
</dbReference>
<sequence length="282" mass="31489">MKKLLIFMLIALPSIAACGQQPKTEKATQPNTANIKVYEQRMDSLQKEYGKLVEAYQAAGTTDAQKADIETKAGMIEAGMTKVVLDIAHDFKQTAIPAKYIGQAIYSLDFDQLKELMDPNTGYYNDPAFASVKAYYNSISKRAPGIMFKDLSMKNLNGSPVKLSQWVGKGKYVLVDFWASWCGPCRQEMPNVVTAYKRFRDKGFEIVGVSFDSKADAWKQAVVDLGMSWPQMSDLKGWKTAAHDEYGVNSIPSNVLVDPQGKIIAMDLRGENLQKKLEEIFK</sequence>
<dbReference type="GO" id="GO:0017004">
    <property type="term" value="P:cytochrome complex assembly"/>
    <property type="evidence" value="ECO:0007669"/>
    <property type="project" value="UniProtKB-KW"/>
</dbReference>
<feature type="signal peptide" evidence="5">
    <location>
        <begin position="1"/>
        <end position="19"/>
    </location>
</feature>
<evidence type="ECO:0000259" key="6">
    <source>
        <dbReference type="PROSITE" id="PS51352"/>
    </source>
</evidence>
<dbReference type="SUPFAM" id="SSF52833">
    <property type="entry name" value="Thioredoxin-like"/>
    <property type="match status" value="1"/>
</dbReference>
<dbReference type="InterPro" id="IPR036249">
    <property type="entry name" value="Thioredoxin-like_sf"/>
</dbReference>
<dbReference type="InterPro" id="IPR017937">
    <property type="entry name" value="Thioredoxin_CS"/>
</dbReference>
<dbReference type="GO" id="GO:0016209">
    <property type="term" value="F:antioxidant activity"/>
    <property type="evidence" value="ECO:0007669"/>
    <property type="project" value="InterPro"/>
</dbReference>
<organism evidence="7 8">
    <name type="scientific">Segatella buccae</name>
    <dbReference type="NCBI Taxonomy" id="28126"/>
    <lineage>
        <taxon>Bacteria</taxon>
        <taxon>Pseudomonadati</taxon>
        <taxon>Bacteroidota</taxon>
        <taxon>Bacteroidia</taxon>
        <taxon>Bacteroidales</taxon>
        <taxon>Prevotellaceae</taxon>
        <taxon>Segatella</taxon>
    </lineage>
</organism>
<feature type="domain" description="Thioredoxin" evidence="6">
    <location>
        <begin position="142"/>
        <end position="282"/>
    </location>
</feature>
<dbReference type="InterPro" id="IPR050553">
    <property type="entry name" value="Thioredoxin_ResA/DsbE_sf"/>
</dbReference>
<evidence type="ECO:0000256" key="3">
    <source>
        <dbReference type="ARBA" id="ARBA00023157"/>
    </source>
</evidence>
<keyword evidence="2" id="KW-0201">Cytochrome c-type biogenesis</keyword>
<name>A0AAQ1UH61_9BACT</name>
<dbReference type="CDD" id="cd02966">
    <property type="entry name" value="TlpA_like_family"/>
    <property type="match status" value="1"/>
</dbReference>
<comment type="caution">
    <text evidence="7">The sequence shown here is derived from an EMBL/GenBank/DDBJ whole genome shotgun (WGS) entry which is preliminary data.</text>
</comment>
<dbReference type="RefSeq" id="WP_115153033.1">
    <property type="nucleotide sequence ID" value="NZ_DBFWLE010000020.1"/>
</dbReference>
<dbReference type="PANTHER" id="PTHR42852:SF6">
    <property type="entry name" value="THIOL:DISULFIDE INTERCHANGE PROTEIN DSBE"/>
    <property type="match status" value="1"/>
</dbReference>
<dbReference type="PANTHER" id="PTHR42852">
    <property type="entry name" value="THIOL:DISULFIDE INTERCHANGE PROTEIN DSBE"/>
    <property type="match status" value="1"/>
</dbReference>
<dbReference type="PROSITE" id="PS00194">
    <property type="entry name" value="THIOREDOXIN_1"/>
    <property type="match status" value="1"/>
</dbReference>
<keyword evidence="3" id="KW-1015">Disulfide bond</keyword>
<dbReference type="PROSITE" id="PS51257">
    <property type="entry name" value="PROKAR_LIPOPROTEIN"/>
    <property type="match status" value="1"/>
</dbReference>
<gene>
    <name evidence="7" type="primary">resA_1</name>
    <name evidence="7" type="ORF">NCTC13063_00251</name>
</gene>
<proteinExistence type="predicted"/>
<keyword evidence="4" id="KW-0676">Redox-active center</keyword>
<dbReference type="Gene3D" id="3.40.30.10">
    <property type="entry name" value="Glutaredoxin"/>
    <property type="match status" value="1"/>
</dbReference>
<reference evidence="7 8" key="1">
    <citation type="submission" date="2018-06" db="EMBL/GenBank/DDBJ databases">
        <authorList>
            <consortium name="Pathogen Informatics"/>
            <person name="Doyle S."/>
        </authorList>
    </citation>
    <scope>NUCLEOTIDE SEQUENCE [LARGE SCALE GENOMIC DNA]</scope>
    <source>
        <strain evidence="7 8">NCTC13063</strain>
    </source>
</reference>
<dbReference type="EMBL" id="UGTJ01000001">
    <property type="protein sequence ID" value="SUB78999.1"/>
    <property type="molecule type" value="Genomic_DNA"/>
</dbReference>